<dbReference type="EMBL" id="BAEM01000063">
    <property type="protein sequence ID" value="GAC12588.1"/>
    <property type="molecule type" value="Genomic_DNA"/>
</dbReference>
<evidence type="ECO:0008006" key="12">
    <source>
        <dbReference type="Google" id="ProtNLM"/>
    </source>
</evidence>
<keyword evidence="3" id="KW-0998">Cell outer membrane</keyword>
<evidence type="ECO:0000256" key="6">
    <source>
        <dbReference type="SAM" id="MobiDB-lite"/>
    </source>
</evidence>
<reference evidence="10 11" key="1">
    <citation type="journal article" date="2017" name="Antonie Van Leeuwenhoek">
        <title>Rhizobium rhizosphaerae sp. nov., a novel species isolated from rice rhizosphere.</title>
        <authorList>
            <person name="Zhao J.J."/>
            <person name="Zhang J."/>
            <person name="Zhang R.J."/>
            <person name="Zhang C.W."/>
            <person name="Yin H.Q."/>
            <person name="Zhang X.X."/>
        </authorList>
    </citation>
    <scope>NUCLEOTIDE SEQUENCE [LARGE SCALE GENOMIC DNA]</scope>
    <source>
        <strain evidence="10 11">S18K6</strain>
    </source>
</reference>
<keyword evidence="5" id="KW-0175">Coiled coil</keyword>
<comment type="similarity">
    <text evidence="4">Belongs to the TonB-dependent receptor family.</text>
</comment>
<dbReference type="InterPro" id="IPR012910">
    <property type="entry name" value="Plug_dom"/>
</dbReference>
<accession>A0AAV3V7S2</accession>
<feature type="domain" description="TonB-dependent receptor-like beta-barrel" evidence="8">
    <location>
        <begin position="493"/>
        <end position="1016"/>
    </location>
</feature>
<dbReference type="NCBIfam" id="TIGR01782">
    <property type="entry name" value="TonB-Xanth-Caul"/>
    <property type="match status" value="1"/>
</dbReference>
<dbReference type="Gene3D" id="2.170.130.10">
    <property type="entry name" value="TonB-dependent receptor, plug domain"/>
    <property type="match status" value="1"/>
</dbReference>
<proteinExistence type="inferred from homology"/>
<dbReference type="PANTHER" id="PTHR40980">
    <property type="entry name" value="PLUG DOMAIN-CONTAINING PROTEIN"/>
    <property type="match status" value="1"/>
</dbReference>
<name>A0AAV3V7S2_9ALTE</name>
<protein>
    <recommendedName>
        <fullName evidence="12">TonB-dependent receptor</fullName>
    </recommendedName>
</protein>
<evidence type="ECO:0000256" key="3">
    <source>
        <dbReference type="ARBA" id="ARBA00023237"/>
    </source>
</evidence>
<feature type="signal peptide" evidence="7">
    <location>
        <begin position="1"/>
        <end position="30"/>
    </location>
</feature>
<organism evidence="10 11">
    <name type="scientific">Paraglaciecola chathamensis S18K6</name>
    <dbReference type="NCBI Taxonomy" id="1127672"/>
    <lineage>
        <taxon>Bacteria</taxon>
        <taxon>Pseudomonadati</taxon>
        <taxon>Pseudomonadota</taxon>
        <taxon>Gammaproteobacteria</taxon>
        <taxon>Alteromonadales</taxon>
        <taxon>Alteromonadaceae</taxon>
        <taxon>Paraglaciecola</taxon>
    </lineage>
</organism>
<keyword evidence="4" id="KW-0798">TonB box</keyword>
<evidence type="ECO:0000313" key="10">
    <source>
        <dbReference type="EMBL" id="GAC12588.1"/>
    </source>
</evidence>
<dbReference type="Pfam" id="PF00593">
    <property type="entry name" value="TonB_dep_Rec_b-barrel"/>
    <property type="match status" value="1"/>
</dbReference>
<dbReference type="Proteomes" id="UP000006320">
    <property type="component" value="Unassembled WGS sequence"/>
</dbReference>
<feature type="domain" description="TonB-dependent receptor plug" evidence="9">
    <location>
        <begin position="73"/>
        <end position="182"/>
    </location>
</feature>
<dbReference type="AlphaFoldDB" id="A0AAV3V7S2"/>
<evidence type="ECO:0000256" key="5">
    <source>
        <dbReference type="SAM" id="Coils"/>
    </source>
</evidence>
<dbReference type="PANTHER" id="PTHR40980:SF3">
    <property type="entry name" value="TONB-DEPENDENT RECEPTOR-LIKE BETA-BARREL DOMAIN-CONTAINING PROTEIN"/>
    <property type="match status" value="1"/>
</dbReference>
<comment type="caution">
    <text evidence="10">The sequence shown here is derived from an EMBL/GenBank/DDBJ whole genome shotgun (WGS) entry which is preliminary data.</text>
</comment>
<evidence type="ECO:0000256" key="7">
    <source>
        <dbReference type="SAM" id="SignalP"/>
    </source>
</evidence>
<dbReference type="InterPro" id="IPR036942">
    <property type="entry name" value="Beta-barrel_TonB_sf"/>
</dbReference>
<evidence type="ECO:0000256" key="2">
    <source>
        <dbReference type="ARBA" id="ARBA00023136"/>
    </source>
</evidence>
<dbReference type="SUPFAM" id="SSF56935">
    <property type="entry name" value="Porins"/>
    <property type="match status" value="1"/>
</dbReference>
<dbReference type="GO" id="GO:0009279">
    <property type="term" value="C:cell outer membrane"/>
    <property type="evidence" value="ECO:0007669"/>
    <property type="project" value="UniProtKB-SubCell"/>
</dbReference>
<dbReference type="InterPro" id="IPR010104">
    <property type="entry name" value="TonB_rcpt_bac"/>
</dbReference>
<feature type="chain" id="PRO_5043696866" description="TonB-dependent receptor" evidence="7">
    <location>
        <begin position="31"/>
        <end position="1050"/>
    </location>
</feature>
<feature type="coiled-coil region" evidence="5">
    <location>
        <begin position="33"/>
        <end position="60"/>
    </location>
</feature>
<dbReference type="InterPro" id="IPR000531">
    <property type="entry name" value="Beta-barrel_TonB"/>
</dbReference>
<gene>
    <name evidence="10" type="ORF">GCHA_4671</name>
</gene>
<keyword evidence="7" id="KW-0732">Signal</keyword>
<evidence type="ECO:0000256" key="1">
    <source>
        <dbReference type="ARBA" id="ARBA00004442"/>
    </source>
</evidence>
<dbReference type="InterPro" id="IPR037066">
    <property type="entry name" value="Plug_dom_sf"/>
</dbReference>
<feature type="region of interest" description="Disordered" evidence="6">
    <location>
        <begin position="338"/>
        <end position="358"/>
    </location>
</feature>
<evidence type="ECO:0000256" key="4">
    <source>
        <dbReference type="RuleBase" id="RU003357"/>
    </source>
</evidence>
<dbReference type="Gene3D" id="2.40.170.20">
    <property type="entry name" value="TonB-dependent receptor, beta-barrel domain"/>
    <property type="match status" value="1"/>
</dbReference>
<sequence>MKNRKSNLNRKLIGNTAALLLTVSSPSLLAQEVNSAINNAQQSTENNEQLQDDVEVIEVSGVRSSLENALNVKRQAPSIVDAISATDIDALPALDFGEALQALPGVQLDRSNEGRTSEISLRGLSGGFVKTTAFGQSFATPSRSSGPTGGTNPFAAFEAGVFDGVTLVKSPTADMQAGGMAGIVDKQLQQALSKKDGKYSVSLGGRYEELTSNWDKSVKISASKHLIEDELAVAFKFAGSDQTFRRDLIQFSQYSSFEETTNDGRVVSESIAAYKEKYGLAPDANVLGVASGRNVSEYSEGDRHSFTGNIEWKATDDLKLGAHVLYTKRDLGEGTKEDTAFTAGLNPTRSDRHHRHAGFEPDMETAPFIYKHDEDGNPIYAVSQASFTDGAWLVTNRKTTFLETSKGLLLYGDYATDDWVFDSVVSYSKAENEFLNVGLDFRHMEHHNASVNHLAAGADSRVTIDSVGTGIDGTLNTGQGAMGQMAVSATGWENFNYDNLNWSAPSVAGASVTSMDPSNGGVRIGHYVDGRVDNPTRTMKAAEFNAQRYTEFALGDVLTIGSIKFGVRHSIEDLQNRDQKIGVPGINVANINSMFLSDDILTEQQTAFFDGKLPGTFDVSNGWLTLDTPYVTSQLQDGMADLTQVTEDNPVALTFADPSGFYDRLNNGTRLPQFYTNNFATEQAITAAYIMASFEGEIGDISYRGNAGVRHEKTTNDFDGRSITQVNGVSMPSEFTYSSDYSNTLPSVNLTVDLHEDFVVRASYYQSLVRPNLRSQNPALNVNEGNSSINITLPKADVSPYTADNYDLSFEWYNREGSAISLGLFRKNITGLFDISRDCPGLGEYPFLDDLYGEFIGEDSELPGNCLQSTVFINPDTGDEINRTVTVNRTFNADNEIKLTGAEFAVQQKLDFLPYPWNGLGGVFNYTYIDQDATLEGDSKLYKVSPSSYNLIGYWENDGISIRLAYNWRDKFDVQYPGGSYYGTEDRTVKASGRLDLASSYKVNKDLRLHFKAYNLTNEQTYEYFGDDERAIARLDYTGRIYEVSLNYSF</sequence>
<comment type="subcellular location">
    <subcellularLocation>
        <location evidence="1 4">Cell outer membrane</location>
    </subcellularLocation>
</comment>
<dbReference type="Pfam" id="PF07715">
    <property type="entry name" value="Plug"/>
    <property type="match status" value="1"/>
</dbReference>
<evidence type="ECO:0000313" key="11">
    <source>
        <dbReference type="Proteomes" id="UP000006320"/>
    </source>
</evidence>
<evidence type="ECO:0000259" key="8">
    <source>
        <dbReference type="Pfam" id="PF00593"/>
    </source>
</evidence>
<keyword evidence="2 4" id="KW-0472">Membrane</keyword>
<evidence type="ECO:0000259" key="9">
    <source>
        <dbReference type="Pfam" id="PF07715"/>
    </source>
</evidence>